<sequence length="43" mass="4537">MDYAATAVDCTGDARGLIGLGFSQTYAPSYATSANRLDYANMI</sequence>
<evidence type="ECO:0000313" key="2">
    <source>
        <dbReference type="Proteomes" id="UP000046373"/>
    </source>
</evidence>
<dbReference type="Proteomes" id="UP000046373">
    <property type="component" value="Unassembled WGS sequence"/>
</dbReference>
<accession>A0A090F1L6</accession>
<evidence type="ECO:0000313" key="1">
    <source>
        <dbReference type="EMBL" id="CDX37622.1"/>
    </source>
</evidence>
<proteinExistence type="predicted"/>
<dbReference type="AlphaFoldDB" id="A0A090F1L6"/>
<organism evidence="1 2">
    <name type="scientific">Mesorhizobium plurifarium</name>
    <dbReference type="NCBI Taxonomy" id="69974"/>
    <lineage>
        <taxon>Bacteria</taxon>
        <taxon>Pseudomonadati</taxon>
        <taxon>Pseudomonadota</taxon>
        <taxon>Alphaproteobacteria</taxon>
        <taxon>Hyphomicrobiales</taxon>
        <taxon>Phyllobacteriaceae</taxon>
        <taxon>Mesorhizobium</taxon>
    </lineage>
</organism>
<gene>
    <name evidence="1" type="ORF">MPLDJ20_200128</name>
</gene>
<protein>
    <submittedName>
        <fullName evidence="1">Uncharacterized protein</fullName>
    </submittedName>
</protein>
<name>A0A090F1L6_MESPL</name>
<dbReference type="EMBL" id="CCNB01000013">
    <property type="protein sequence ID" value="CDX37622.1"/>
    <property type="molecule type" value="Genomic_DNA"/>
</dbReference>
<reference evidence="1 2" key="1">
    <citation type="submission" date="2014-08" db="EMBL/GenBank/DDBJ databases">
        <authorList>
            <person name="Moulin Lionel"/>
        </authorList>
    </citation>
    <scope>NUCLEOTIDE SEQUENCE [LARGE SCALE GENOMIC DNA]</scope>
</reference>